<sequence length="294" mass="34384">MSSLPPFFAWDVSTILFFILCFFFLIMVFDKFFLAKKRSDNQYFPKGRIARIKAIFYFLGFLKFNNLEKEKGKPFLIRWALSFYPVILLVFVIRSFMFEPFQIPSNSMMPTLLTGDFILVNKWTYGLRLPVTNTKILSINEPKRGDVLVFRYPNYEGNKSRAGKDFIKRVIGIPGDKIVYKNEQLFVNGVKATYKNKGIYTGIESGDWLTGYTLLNEKTAEKNHDILVIPKKHSKDVSITVPKNKYFVMGDNRLNSADSRYWGFVPEEFIIGKAFLIWFHFDKSLKFNRLGFFD</sequence>
<comment type="similarity">
    <text evidence="2">Belongs to the peptidase S26 family.</text>
</comment>
<dbReference type="InterPro" id="IPR019758">
    <property type="entry name" value="Pept_S26A_signal_pept_1_CS"/>
</dbReference>
<dbReference type="GO" id="GO:0006465">
    <property type="term" value="P:signal peptide processing"/>
    <property type="evidence" value="ECO:0007669"/>
    <property type="project" value="InterPro"/>
</dbReference>
<evidence type="ECO:0000256" key="2">
    <source>
        <dbReference type="ARBA" id="ARBA00009370"/>
    </source>
</evidence>
<keyword evidence="4" id="KW-0645">Protease</keyword>
<evidence type="ECO:0000256" key="5">
    <source>
        <dbReference type="ARBA" id="ARBA00022801"/>
    </source>
</evidence>
<comment type="catalytic activity">
    <reaction evidence="1">
        <text>Cleavage of hydrophobic, N-terminal signal or leader sequences from secreted and periplasmic proteins.</text>
        <dbReference type="EC" id="3.4.21.89"/>
    </reaction>
</comment>
<evidence type="ECO:0000256" key="6">
    <source>
        <dbReference type="SAM" id="Phobius"/>
    </source>
</evidence>
<dbReference type="CDD" id="cd06530">
    <property type="entry name" value="S26_SPase_I"/>
    <property type="match status" value="1"/>
</dbReference>
<proteinExistence type="inferred from homology"/>
<protein>
    <recommendedName>
        <fullName evidence="3">signal peptidase I</fullName>
        <ecNumber evidence="3">3.4.21.89</ecNumber>
    </recommendedName>
</protein>
<dbReference type="GO" id="GO:0009003">
    <property type="term" value="F:signal peptidase activity"/>
    <property type="evidence" value="ECO:0007669"/>
    <property type="project" value="UniProtKB-EC"/>
</dbReference>
<dbReference type="InterPro" id="IPR019757">
    <property type="entry name" value="Pept_S26A_signal_pept_1_Lys-AS"/>
</dbReference>
<dbReference type="InterPro" id="IPR019756">
    <property type="entry name" value="Pept_S26A_signal_pept_1_Ser-AS"/>
</dbReference>
<feature type="transmembrane region" description="Helical" evidence="6">
    <location>
        <begin position="7"/>
        <end position="29"/>
    </location>
</feature>
<dbReference type="GO" id="GO:0004252">
    <property type="term" value="F:serine-type endopeptidase activity"/>
    <property type="evidence" value="ECO:0007669"/>
    <property type="project" value="InterPro"/>
</dbReference>
<dbReference type="PANTHER" id="PTHR43390:SF1">
    <property type="entry name" value="CHLOROPLAST PROCESSING PEPTIDASE"/>
    <property type="match status" value="1"/>
</dbReference>
<keyword evidence="5 8" id="KW-0378">Hydrolase</keyword>
<dbReference type="InterPro" id="IPR000223">
    <property type="entry name" value="Pept_S26A_signal_pept_1"/>
</dbReference>
<evidence type="ECO:0000256" key="3">
    <source>
        <dbReference type="ARBA" id="ARBA00013208"/>
    </source>
</evidence>
<feature type="transmembrane region" description="Helical" evidence="6">
    <location>
        <begin position="49"/>
        <end position="67"/>
    </location>
</feature>
<dbReference type="PRINTS" id="PR00727">
    <property type="entry name" value="LEADERPTASE"/>
</dbReference>
<organism evidence="8">
    <name type="scientific">hydrothermal vent metagenome</name>
    <dbReference type="NCBI Taxonomy" id="652676"/>
    <lineage>
        <taxon>unclassified sequences</taxon>
        <taxon>metagenomes</taxon>
        <taxon>ecological metagenomes</taxon>
    </lineage>
</organism>
<dbReference type="InterPro" id="IPR036286">
    <property type="entry name" value="LexA/Signal_pep-like_sf"/>
</dbReference>
<name>A0A1W1C8P2_9ZZZZ</name>
<dbReference type="InterPro" id="IPR019533">
    <property type="entry name" value="Peptidase_S26"/>
</dbReference>
<keyword evidence="6" id="KW-0812">Transmembrane</keyword>
<evidence type="ECO:0000259" key="7">
    <source>
        <dbReference type="Pfam" id="PF10502"/>
    </source>
</evidence>
<dbReference type="Gene3D" id="2.10.109.10">
    <property type="entry name" value="Umud Fragment, subunit A"/>
    <property type="match status" value="1"/>
</dbReference>
<dbReference type="PROSITE" id="PS00761">
    <property type="entry name" value="SPASE_I_3"/>
    <property type="match status" value="1"/>
</dbReference>
<dbReference type="EMBL" id="FPHJ01000036">
    <property type="protein sequence ID" value="SFV62146.1"/>
    <property type="molecule type" value="Genomic_DNA"/>
</dbReference>
<dbReference type="NCBIfam" id="TIGR02227">
    <property type="entry name" value="sigpep_I_bact"/>
    <property type="match status" value="1"/>
</dbReference>
<dbReference type="SUPFAM" id="SSF51306">
    <property type="entry name" value="LexA/Signal peptidase"/>
    <property type="match status" value="1"/>
</dbReference>
<reference evidence="8" key="1">
    <citation type="submission" date="2016-10" db="EMBL/GenBank/DDBJ databases">
        <authorList>
            <person name="de Groot N.N."/>
        </authorList>
    </citation>
    <scope>NUCLEOTIDE SEQUENCE</scope>
</reference>
<evidence type="ECO:0000313" key="8">
    <source>
        <dbReference type="EMBL" id="SFV62146.1"/>
    </source>
</evidence>
<accession>A0A1W1C8P2</accession>
<evidence type="ECO:0000256" key="4">
    <source>
        <dbReference type="ARBA" id="ARBA00022670"/>
    </source>
</evidence>
<dbReference type="PROSITE" id="PS00760">
    <property type="entry name" value="SPASE_I_2"/>
    <property type="match status" value="1"/>
</dbReference>
<dbReference type="PANTHER" id="PTHR43390">
    <property type="entry name" value="SIGNAL PEPTIDASE I"/>
    <property type="match status" value="1"/>
</dbReference>
<evidence type="ECO:0000256" key="1">
    <source>
        <dbReference type="ARBA" id="ARBA00000677"/>
    </source>
</evidence>
<dbReference type="Pfam" id="PF10502">
    <property type="entry name" value="Peptidase_S26"/>
    <property type="match status" value="1"/>
</dbReference>
<dbReference type="AlphaFoldDB" id="A0A1W1C8P2"/>
<dbReference type="PROSITE" id="PS00501">
    <property type="entry name" value="SPASE_I_1"/>
    <property type="match status" value="1"/>
</dbReference>
<dbReference type="GO" id="GO:0016020">
    <property type="term" value="C:membrane"/>
    <property type="evidence" value="ECO:0007669"/>
    <property type="project" value="InterPro"/>
</dbReference>
<dbReference type="EC" id="3.4.21.89" evidence="3"/>
<feature type="transmembrane region" description="Helical" evidence="6">
    <location>
        <begin position="79"/>
        <end position="98"/>
    </location>
</feature>
<gene>
    <name evidence="8" type="ORF">MNB_SUP05-5-634</name>
</gene>
<keyword evidence="6" id="KW-1133">Transmembrane helix</keyword>
<feature type="domain" description="Peptidase S26" evidence="7">
    <location>
        <begin position="77"/>
        <end position="279"/>
    </location>
</feature>
<keyword evidence="6" id="KW-0472">Membrane</keyword>